<evidence type="ECO:0000313" key="4">
    <source>
        <dbReference type="EMBL" id="GAA1296651.1"/>
    </source>
</evidence>
<reference evidence="5" key="1">
    <citation type="journal article" date="2019" name="Int. J. Syst. Evol. Microbiol.">
        <title>The Global Catalogue of Microorganisms (GCM) 10K type strain sequencing project: providing services to taxonomists for standard genome sequencing and annotation.</title>
        <authorList>
            <consortium name="The Broad Institute Genomics Platform"/>
            <consortium name="The Broad Institute Genome Sequencing Center for Infectious Disease"/>
            <person name="Wu L."/>
            <person name="Ma J."/>
        </authorList>
    </citation>
    <scope>NUCLEOTIDE SEQUENCE [LARGE SCALE GENOMIC DNA]</scope>
    <source>
        <strain evidence="5">JCM 11448</strain>
    </source>
</reference>
<dbReference type="InterPro" id="IPR009057">
    <property type="entry name" value="Homeodomain-like_sf"/>
</dbReference>
<organism evidence="4 5">
    <name type="scientific">Streptomyces javensis</name>
    <dbReference type="NCBI Taxonomy" id="114698"/>
    <lineage>
        <taxon>Bacteria</taxon>
        <taxon>Bacillati</taxon>
        <taxon>Actinomycetota</taxon>
        <taxon>Actinomycetes</taxon>
        <taxon>Kitasatosporales</taxon>
        <taxon>Streptomycetaceae</taxon>
        <taxon>Streptomyces</taxon>
        <taxon>Streptomyces violaceusniger group</taxon>
    </lineage>
</organism>
<dbReference type="InterPro" id="IPR041347">
    <property type="entry name" value="MftR_C"/>
</dbReference>
<evidence type="ECO:0000256" key="1">
    <source>
        <dbReference type="ARBA" id="ARBA00023125"/>
    </source>
</evidence>
<evidence type="ECO:0000256" key="2">
    <source>
        <dbReference type="PROSITE-ProRule" id="PRU00335"/>
    </source>
</evidence>
<gene>
    <name evidence="4" type="ORF">GCM10009579_74780</name>
</gene>
<dbReference type="InterPro" id="IPR023772">
    <property type="entry name" value="DNA-bd_HTH_TetR-type_CS"/>
</dbReference>
<dbReference type="Gene3D" id="1.10.357.10">
    <property type="entry name" value="Tetracycline Repressor, domain 2"/>
    <property type="match status" value="1"/>
</dbReference>
<dbReference type="Pfam" id="PF17754">
    <property type="entry name" value="TetR_C_14"/>
    <property type="match status" value="1"/>
</dbReference>
<dbReference type="EMBL" id="BAAAIH010000063">
    <property type="protein sequence ID" value="GAA1296651.1"/>
    <property type="molecule type" value="Genomic_DNA"/>
</dbReference>
<dbReference type="PROSITE" id="PS50977">
    <property type="entry name" value="HTH_TETR_2"/>
    <property type="match status" value="1"/>
</dbReference>
<feature type="DNA-binding region" description="H-T-H motif" evidence="2">
    <location>
        <begin position="34"/>
        <end position="53"/>
    </location>
</feature>
<sequence>MNTGLRERKKAATRQSLHDAAVLLAAEHGVETLTVEAIADAATVSRRTFSNYFASKEQALLHHDRARTVRLVELIRTRPARESLMAAVIGAAEQHSTEFAADPEQEERYRTLRLHPALLPELVATYAAAERDLAVAVEERLPAGPDTSLRAQVLAATLLAAFRVVGQTALERRERDVVDLLRRALAITREGFR</sequence>
<comment type="caution">
    <text evidence="4">The sequence shown here is derived from an EMBL/GenBank/DDBJ whole genome shotgun (WGS) entry which is preliminary data.</text>
</comment>
<name>A0ABP4I3S9_9ACTN</name>
<dbReference type="InterPro" id="IPR001647">
    <property type="entry name" value="HTH_TetR"/>
</dbReference>
<dbReference type="PROSITE" id="PS01081">
    <property type="entry name" value="HTH_TETR_1"/>
    <property type="match status" value="1"/>
</dbReference>
<accession>A0ABP4I3S9</accession>
<dbReference type="Proteomes" id="UP001500282">
    <property type="component" value="Unassembled WGS sequence"/>
</dbReference>
<evidence type="ECO:0000259" key="3">
    <source>
        <dbReference type="PROSITE" id="PS50977"/>
    </source>
</evidence>
<proteinExistence type="predicted"/>
<dbReference type="Pfam" id="PF00440">
    <property type="entry name" value="TetR_N"/>
    <property type="match status" value="1"/>
</dbReference>
<keyword evidence="1 2" id="KW-0238">DNA-binding</keyword>
<dbReference type="SUPFAM" id="SSF46689">
    <property type="entry name" value="Homeodomain-like"/>
    <property type="match status" value="1"/>
</dbReference>
<protein>
    <submittedName>
        <fullName evidence="4">TetR/AcrR family transcriptional regulator</fullName>
    </submittedName>
</protein>
<feature type="domain" description="HTH tetR-type" evidence="3">
    <location>
        <begin position="11"/>
        <end position="71"/>
    </location>
</feature>
<dbReference type="Gene3D" id="1.10.10.60">
    <property type="entry name" value="Homeodomain-like"/>
    <property type="match status" value="1"/>
</dbReference>
<keyword evidence="5" id="KW-1185">Reference proteome</keyword>
<evidence type="ECO:0000313" key="5">
    <source>
        <dbReference type="Proteomes" id="UP001500282"/>
    </source>
</evidence>